<keyword evidence="3" id="KW-1185">Reference proteome</keyword>
<evidence type="ECO:0000256" key="1">
    <source>
        <dbReference type="SAM" id="MobiDB-lite"/>
    </source>
</evidence>
<gene>
    <name evidence="2" type="ordered locus">RCAP_rcc02943</name>
</gene>
<dbReference type="Proteomes" id="UP000002361">
    <property type="component" value="Chromosome"/>
</dbReference>
<reference evidence="2 3" key="2">
    <citation type="journal article" date="2010" name="J. Bacteriol.">
        <title>Complete genome sequence of the photosynthetic purple nonsulfur bacterium Rhodobacter capsulatus SB 1003.</title>
        <authorList>
            <person name="Strnad H."/>
            <person name="Lapidus A."/>
            <person name="Paces J."/>
            <person name="Ulbrich P."/>
            <person name="Vlcek C."/>
            <person name="Paces V."/>
            <person name="Haselkorn R."/>
        </authorList>
    </citation>
    <scope>NUCLEOTIDE SEQUENCE [LARGE SCALE GENOMIC DNA]</scope>
    <source>
        <strain evidence="3">ATCC BAA-309 / NBRC 16581 / SB1003</strain>
    </source>
</reference>
<dbReference type="EMBL" id="CP001312">
    <property type="protein sequence ID" value="ADE86670.1"/>
    <property type="molecule type" value="Genomic_DNA"/>
</dbReference>
<dbReference type="STRING" id="272942.RCAP_rcc02943"/>
<proteinExistence type="predicted"/>
<evidence type="ECO:0000313" key="2">
    <source>
        <dbReference type="EMBL" id="ADE86670.1"/>
    </source>
</evidence>
<name>D5APV1_RHOCB</name>
<dbReference type="GeneID" id="31491738"/>
<dbReference type="OrthoDB" id="9989442at2"/>
<organism evidence="2 3">
    <name type="scientific">Rhodobacter capsulatus (strain ATCC BAA-309 / NBRC 16581 / SB1003)</name>
    <dbReference type="NCBI Taxonomy" id="272942"/>
    <lineage>
        <taxon>Bacteria</taxon>
        <taxon>Pseudomonadati</taxon>
        <taxon>Pseudomonadota</taxon>
        <taxon>Alphaproteobacteria</taxon>
        <taxon>Rhodobacterales</taxon>
        <taxon>Rhodobacter group</taxon>
        <taxon>Rhodobacter</taxon>
    </lineage>
</organism>
<protein>
    <submittedName>
        <fullName evidence="2">Uncharacterized protein</fullName>
    </submittedName>
</protein>
<dbReference type="eggNOG" id="ENOG5032NG0">
    <property type="taxonomic scope" value="Bacteria"/>
</dbReference>
<evidence type="ECO:0000313" key="3">
    <source>
        <dbReference type="Proteomes" id="UP000002361"/>
    </source>
</evidence>
<dbReference type="AlphaFoldDB" id="D5APV1"/>
<feature type="region of interest" description="Disordered" evidence="1">
    <location>
        <begin position="176"/>
        <end position="201"/>
    </location>
</feature>
<reference key="1">
    <citation type="submission" date="2008-12" db="EMBL/GenBank/DDBJ databases">
        <title>Complete genome sequence of Rhodobacter capsulatus SB1003.</title>
        <authorList>
            <person name="Strnad H."/>
            <person name="Lapidus A."/>
            <person name="Vlcek C."/>
            <person name="Ulbrich P."/>
            <person name="Paces J."/>
            <person name="Maltsev N."/>
            <person name="Kumar V."/>
            <person name="Kogan Y."/>
            <person name="Milgram A."/>
            <person name="Rebrekov D."/>
            <person name="Mazur M."/>
            <person name="Cox R."/>
            <person name="Kyrpides N."/>
            <person name="Kolar M."/>
            <person name="Sachova J."/>
            <person name="Ridl J."/>
            <person name="Ivanova N."/>
            <person name="Kapatral V."/>
            <person name="Los T."/>
            <person name="Lykidis A."/>
            <person name="Mikhailova N."/>
            <person name="Reznik G."/>
            <person name="Vasieva O."/>
            <person name="Fonstein M."/>
            <person name="Paces V."/>
            <person name="Haselkorn R."/>
        </authorList>
    </citation>
    <scope>NUCLEOTIDE SEQUENCE</scope>
    <source>
        <strain>SB1003</strain>
    </source>
</reference>
<feature type="compositionally biased region" description="Basic and acidic residues" evidence="1">
    <location>
        <begin position="176"/>
        <end position="185"/>
    </location>
</feature>
<accession>D5APV1</accession>
<sequence length="236" mass="23894">MTPAEIKSVAARRAFATGLSPAEREAEAARIEAELTAEAKAAEQAKAAAAIAAEAQAERQRIAGVIKTGADAGKAMQAARLAISTPLDATGARAVLATLPPDASATAEALAIPEAIGTFGTQAAVNERRRVASILGHPEAADRFATASALALETDLTLAQAVSALLAAPKAEARKYPTFEQRQREAGSFGPSFDNGGGMSKGERIDSMWAKAVKDANASIGAAGLAGGAMADLTRG</sequence>
<dbReference type="RefSeq" id="WP_013068643.1">
    <property type="nucleotide sequence ID" value="NC_014034.1"/>
</dbReference>
<dbReference type="KEGG" id="rcp:RCAP_rcc02943"/>
<dbReference type="HOGENOM" id="CLU_1174685_0_0_5"/>